<feature type="region of interest" description="Disordered" evidence="1">
    <location>
        <begin position="1"/>
        <end position="26"/>
    </location>
</feature>
<sequence>MLDQTQPDEVRIRRPPGRAAAAPSRPLAGTHTLDQAFLSEVEKIYLPAFGTENLAPLLHSLVKFHRPHLVVELGYGYTTPFLAQGLADNIANVAAETADSSVLRKAGVLHNSWYAEQPWTLPKLVAVDDQSQRDASAFAASVNAVLEDLGLRDLVELKASMQLEEAHALFENDSIGLLWNNAQWDPEFFRKWWPLVKKDGGLMLLHNAVGNGEVSRWCVASPRRVMQELFPDEEFEFITLIEPHKAYQGSVAMLHRLDPVKAPDKYGYFWGGHKEGTRQFEYIMDAMDWVPPGAPQPPPVRAEPKEQARESARSQSSASPSVATDLPVMKSPRPPSLAEAATFVETFGLPVHGYYERNQEYSMDDLSDLNQVLSRAKTAGKHAYEALVRQDFAHFMPGAEQAIKSVEDALQHLRVDERTAEATGCTDGAADDDAATCAAETIRAVLPQVVTLKKILLCHKLGDAGREKGVFTVLSSTYCDVRKNNHICPVCVLPDFSIEYDNCFMCDEKPFSEFSVKVLKKLCCSKIEKDDDNAKKIVDLYYKYKK</sequence>
<protein>
    <submittedName>
        <fullName evidence="2">Uncharacterized protein</fullName>
    </submittedName>
</protein>
<reference evidence="3" key="1">
    <citation type="journal article" date="2023" name="Commun. Biol.">
        <title>Genome analysis of Parmales, the sister group of diatoms, reveals the evolutionary specialization of diatoms from phago-mixotrophs to photoautotrophs.</title>
        <authorList>
            <person name="Ban H."/>
            <person name="Sato S."/>
            <person name="Yoshikawa S."/>
            <person name="Yamada K."/>
            <person name="Nakamura Y."/>
            <person name="Ichinomiya M."/>
            <person name="Sato N."/>
            <person name="Blanc-Mathieu R."/>
            <person name="Endo H."/>
            <person name="Kuwata A."/>
            <person name="Ogata H."/>
        </authorList>
    </citation>
    <scope>NUCLEOTIDE SEQUENCE [LARGE SCALE GENOMIC DNA]</scope>
</reference>
<dbReference type="EMBL" id="BLQM01000234">
    <property type="protein sequence ID" value="GMH77490.1"/>
    <property type="molecule type" value="Genomic_DNA"/>
</dbReference>
<evidence type="ECO:0000256" key="1">
    <source>
        <dbReference type="SAM" id="MobiDB-lite"/>
    </source>
</evidence>
<name>A0A9W7AWY2_9STRA</name>
<gene>
    <name evidence="2" type="ORF">TL16_g07427</name>
</gene>
<feature type="region of interest" description="Disordered" evidence="1">
    <location>
        <begin position="293"/>
        <end position="333"/>
    </location>
</feature>
<dbReference type="Gene3D" id="3.40.50.150">
    <property type="entry name" value="Vaccinia Virus protein VP39"/>
    <property type="match status" value="1"/>
</dbReference>
<comment type="caution">
    <text evidence="2">The sequence shown here is derived from an EMBL/GenBank/DDBJ whole genome shotgun (WGS) entry which is preliminary data.</text>
</comment>
<dbReference type="AlphaFoldDB" id="A0A9W7AWY2"/>
<proteinExistence type="predicted"/>
<feature type="compositionally biased region" description="Low complexity" evidence="1">
    <location>
        <begin position="17"/>
        <end position="26"/>
    </location>
</feature>
<feature type="compositionally biased region" description="Basic and acidic residues" evidence="1">
    <location>
        <begin position="302"/>
        <end position="312"/>
    </location>
</feature>
<accession>A0A9W7AWY2</accession>
<organism evidence="2 3">
    <name type="scientific">Triparma laevis f. inornata</name>
    <dbReference type="NCBI Taxonomy" id="1714386"/>
    <lineage>
        <taxon>Eukaryota</taxon>
        <taxon>Sar</taxon>
        <taxon>Stramenopiles</taxon>
        <taxon>Ochrophyta</taxon>
        <taxon>Bolidophyceae</taxon>
        <taxon>Parmales</taxon>
        <taxon>Triparmaceae</taxon>
        <taxon>Triparma</taxon>
    </lineage>
</organism>
<dbReference type="InterPro" id="IPR029063">
    <property type="entry name" value="SAM-dependent_MTases_sf"/>
</dbReference>
<dbReference type="Proteomes" id="UP001162640">
    <property type="component" value="Unassembled WGS sequence"/>
</dbReference>
<evidence type="ECO:0000313" key="2">
    <source>
        <dbReference type="EMBL" id="GMH77490.1"/>
    </source>
</evidence>
<evidence type="ECO:0000313" key="3">
    <source>
        <dbReference type="Proteomes" id="UP001162640"/>
    </source>
</evidence>